<feature type="chain" id="PRO_5005892681" evidence="2">
    <location>
        <begin position="20"/>
        <end position="96"/>
    </location>
</feature>
<feature type="region of interest" description="Disordered" evidence="1">
    <location>
        <begin position="75"/>
        <end position="96"/>
    </location>
</feature>
<evidence type="ECO:0000256" key="1">
    <source>
        <dbReference type="SAM" id="MobiDB-lite"/>
    </source>
</evidence>
<sequence length="96" mass="10288">MNSRTIIALLAVLFVSASAQYYAPYAGYAGYYPGSYAAYSGYVGYAAGYPSYAAAASYYPSAYSSLYYGYGSNKGSTDKNGDAQEQQPQIKLTNNQ</sequence>
<dbReference type="Proteomes" id="UP000038045">
    <property type="component" value="Unplaced"/>
</dbReference>
<protein>
    <submittedName>
        <fullName evidence="4">Uncharacterized protein</fullName>
    </submittedName>
</protein>
<name>A0A0N4ZZX1_PARTI</name>
<dbReference type="WBParaSite" id="PTRK_0001459300.1">
    <property type="protein sequence ID" value="PTRK_0001459300.1"/>
    <property type="gene ID" value="PTRK_0001459300"/>
</dbReference>
<feature type="signal peptide" evidence="2">
    <location>
        <begin position="1"/>
        <end position="19"/>
    </location>
</feature>
<feature type="compositionally biased region" description="Polar residues" evidence="1">
    <location>
        <begin position="83"/>
        <end position="96"/>
    </location>
</feature>
<evidence type="ECO:0000313" key="3">
    <source>
        <dbReference type="Proteomes" id="UP000038045"/>
    </source>
</evidence>
<proteinExistence type="predicted"/>
<accession>A0A0N4ZZX1</accession>
<evidence type="ECO:0000313" key="4">
    <source>
        <dbReference type="WBParaSite" id="PTRK_0001459300.1"/>
    </source>
</evidence>
<keyword evidence="2" id="KW-0732">Signal</keyword>
<keyword evidence="3" id="KW-1185">Reference proteome</keyword>
<evidence type="ECO:0000256" key="2">
    <source>
        <dbReference type="SAM" id="SignalP"/>
    </source>
</evidence>
<reference evidence="4" key="1">
    <citation type="submission" date="2017-02" db="UniProtKB">
        <authorList>
            <consortium name="WormBaseParasite"/>
        </authorList>
    </citation>
    <scope>IDENTIFICATION</scope>
</reference>
<dbReference type="AlphaFoldDB" id="A0A0N4ZZX1"/>
<organism evidence="3 4">
    <name type="scientific">Parastrongyloides trichosuri</name>
    <name type="common">Possum-specific nematode worm</name>
    <dbReference type="NCBI Taxonomy" id="131310"/>
    <lineage>
        <taxon>Eukaryota</taxon>
        <taxon>Metazoa</taxon>
        <taxon>Ecdysozoa</taxon>
        <taxon>Nematoda</taxon>
        <taxon>Chromadorea</taxon>
        <taxon>Rhabditida</taxon>
        <taxon>Tylenchina</taxon>
        <taxon>Panagrolaimomorpha</taxon>
        <taxon>Strongyloidoidea</taxon>
        <taxon>Strongyloididae</taxon>
        <taxon>Parastrongyloides</taxon>
    </lineage>
</organism>